<dbReference type="EMBL" id="JAHUTJ010010284">
    <property type="protein sequence ID" value="MED6268343.1"/>
    <property type="molecule type" value="Genomic_DNA"/>
</dbReference>
<evidence type="ECO:0000313" key="1">
    <source>
        <dbReference type="EMBL" id="MED6268343.1"/>
    </source>
</evidence>
<organism evidence="1 2">
    <name type="scientific">Characodon lateralis</name>
    <dbReference type="NCBI Taxonomy" id="208331"/>
    <lineage>
        <taxon>Eukaryota</taxon>
        <taxon>Metazoa</taxon>
        <taxon>Chordata</taxon>
        <taxon>Craniata</taxon>
        <taxon>Vertebrata</taxon>
        <taxon>Euteleostomi</taxon>
        <taxon>Actinopterygii</taxon>
        <taxon>Neopterygii</taxon>
        <taxon>Teleostei</taxon>
        <taxon>Neoteleostei</taxon>
        <taxon>Acanthomorphata</taxon>
        <taxon>Ovalentaria</taxon>
        <taxon>Atherinomorphae</taxon>
        <taxon>Cyprinodontiformes</taxon>
        <taxon>Goodeidae</taxon>
        <taxon>Characodon</taxon>
    </lineage>
</organism>
<name>A0ABU7CZL0_9TELE</name>
<accession>A0ABU7CZL0</accession>
<dbReference type="Proteomes" id="UP001352852">
    <property type="component" value="Unassembled WGS sequence"/>
</dbReference>
<reference evidence="1 2" key="1">
    <citation type="submission" date="2021-06" db="EMBL/GenBank/DDBJ databases">
        <authorList>
            <person name="Palmer J.M."/>
        </authorList>
    </citation>
    <scope>NUCLEOTIDE SEQUENCE [LARGE SCALE GENOMIC DNA]</scope>
    <source>
        <strain evidence="1 2">CL_MEX2019</strain>
        <tissue evidence="1">Muscle</tissue>
    </source>
</reference>
<sequence length="159" mass="18183">MDNEQSNSRIQYRNKLNSASRQQYLEKNQVLYAYSEWSSGRHKLPEVMFPGVFGYLVCGVSAYTHEQFRNYKSLEAAVYQRTGAGSSDLQSKSPPNYFPTAEQVNKKVSLHTSKFTFRETFSLSGNITCQRTCIKPCKVNMLGFSFYQEPALIKHIHSG</sequence>
<evidence type="ECO:0000313" key="2">
    <source>
        <dbReference type="Proteomes" id="UP001352852"/>
    </source>
</evidence>
<keyword evidence="2" id="KW-1185">Reference proteome</keyword>
<comment type="caution">
    <text evidence="1">The sequence shown here is derived from an EMBL/GenBank/DDBJ whole genome shotgun (WGS) entry which is preliminary data.</text>
</comment>
<proteinExistence type="predicted"/>
<gene>
    <name evidence="1" type="ORF">CHARACLAT_021405</name>
</gene>
<protein>
    <submittedName>
        <fullName evidence="1">Uncharacterized protein</fullName>
    </submittedName>
</protein>